<protein>
    <recommendedName>
        <fullName evidence="2">Glycosyltransferase subfamily 4-like N-terminal domain-containing protein</fullName>
    </recommendedName>
</protein>
<evidence type="ECO:0008006" key="2">
    <source>
        <dbReference type="Google" id="ProtNLM"/>
    </source>
</evidence>
<name>A0A382IZS7_9ZZZZ</name>
<dbReference type="Gene3D" id="3.40.50.2000">
    <property type="entry name" value="Glycogen Phosphorylase B"/>
    <property type="match status" value="2"/>
</dbReference>
<organism evidence="1">
    <name type="scientific">marine metagenome</name>
    <dbReference type="NCBI Taxonomy" id="408172"/>
    <lineage>
        <taxon>unclassified sequences</taxon>
        <taxon>metagenomes</taxon>
        <taxon>ecological metagenomes</taxon>
    </lineage>
</organism>
<gene>
    <name evidence="1" type="ORF">METZ01_LOCUS257526</name>
</gene>
<proteinExistence type="predicted"/>
<accession>A0A382IZS7</accession>
<dbReference type="AlphaFoldDB" id="A0A382IZS7"/>
<sequence>MRTVLHVGPSQTRGGMGAVIQLLAANPPDGWNTEIMASHADGGVIPVLKAWWKVRKDLDERLSRGNVDVVHIHSATRWSWKRKKGLIKIAQRANVPIILSLHSGDFDRHCKERGPEVHRICSNLHTVLLTDAWQECLSAWLGESSVIPNPVPNVPVSSQRDRKQFLLMGRSNPMKGQGIAMEATRLLRATGQDITLHLTGMEHNELGIIGHGWVSGEEKEQL</sequence>
<reference evidence="1" key="1">
    <citation type="submission" date="2018-05" db="EMBL/GenBank/DDBJ databases">
        <authorList>
            <person name="Lanie J.A."/>
            <person name="Ng W.-L."/>
            <person name="Kazmierczak K.M."/>
            <person name="Andrzejewski T.M."/>
            <person name="Davidsen T.M."/>
            <person name="Wayne K.J."/>
            <person name="Tettelin H."/>
            <person name="Glass J.I."/>
            <person name="Rusch D."/>
            <person name="Podicherti R."/>
            <person name="Tsui H.-C.T."/>
            <person name="Winkler M.E."/>
        </authorList>
    </citation>
    <scope>NUCLEOTIDE SEQUENCE</scope>
</reference>
<dbReference type="SUPFAM" id="SSF53756">
    <property type="entry name" value="UDP-Glycosyltransferase/glycogen phosphorylase"/>
    <property type="match status" value="1"/>
</dbReference>
<dbReference type="EMBL" id="UINC01070487">
    <property type="protein sequence ID" value="SVC04672.1"/>
    <property type="molecule type" value="Genomic_DNA"/>
</dbReference>
<feature type="non-terminal residue" evidence="1">
    <location>
        <position position="222"/>
    </location>
</feature>
<evidence type="ECO:0000313" key="1">
    <source>
        <dbReference type="EMBL" id="SVC04672.1"/>
    </source>
</evidence>